<gene>
    <name evidence="2" type="ORF">IQ22_00290</name>
</gene>
<evidence type="ECO:0008006" key="4">
    <source>
        <dbReference type="Google" id="ProtNLM"/>
    </source>
</evidence>
<protein>
    <recommendedName>
        <fullName evidence="4">DUF2066 domain-containing protein</fullName>
    </recommendedName>
</protein>
<dbReference type="AlphaFoldDB" id="A0A562QPB8"/>
<reference evidence="2 3" key="1">
    <citation type="journal article" date="2015" name="Stand. Genomic Sci.">
        <title>Genomic Encyclopedia of Bacterial and Archaeal Type Strains, Phase III: the genomes of soil and plant-associated and newly described type strains.</title>
        <authorList>
            <person name="Whitman W.B."/>
            <person name="Woyke T."/>
            <person name="Klenk H.P."/>
            <person name="Zhou Y."/>
            <person name="Lilburn T.G."/>
            <person name="Beck B.J."/>
            <person name="De Vos P."/>
            <person name="Vandamme P."/>
            <person name="Eisen J.A."/>
            <person name="Garrity G."/>
            <person name="Hugenholtz P."/>
            <person name="Kyrpides N.C."/>
        </authorList>
    </citation>
    <scope>NUCLEOTIDE SEQUENCE [LARGE SCALE GENOMIC DNA]</scope>
    <source>
        <strain evidence="2 3">CGMCC 1.6858</strain>
    </source>
</reference>
<dbReference type="InterPro" id="IPR018642">
    <property type="entry name" value="DUF2066"/>
</dbReference>
<comment type="caution">
    <text evidence="2">The sequence shown here is derived from an EMBL/GenBank/DDBJ whole genome shotgun (WGS) entry which is preliminary data.</text>
</comment>
<evidence type="ECO:0000313" key="3">
    <source>
        <dbReference type="Proteomes" id="UP000316905"/>
    </source>
</evidence>
<feature type="signal peptide" evidence="1">
    <location>
        <begin position="1"/>
        <end position="21"/>
    </location>
</feature>
<accession>A0A562QPB8</accession>
<keyword evidence="1" id="KW-0732">Signal</keyword>
<feature type="chain" id="PRO_5022168508" description="DUF2066 domain-containing protein" evidence="1">
    <location>
        <begin position="22"/>
        <end position="345"/>
    </location>
</feature>
<dbReference type="EMBL" id="VLKY01000001">
    <property type="protein sequence ID" value="TWI58584.1"/>
    <property type="molecule type" value="Genomic_DNA"/>
</dbReference>
<organism evidence="2 3">
    <name type="scientific">Pseudomonas duriflava</name>
    <dbReference type="NCBI Taxonomy" id="459528"/>
    <lineage>
        <taxon>Bacteria</taxon>
        <taxon>Pseudomonadati</taxon>
        <taxon>Pseudomonadota</taxon>
        <taxon>Gammaproteobacteria</taxon>
        <taxon>Pseudomonadales</taxon>
        <taxon>Pseudomonadaceae</taxon>
        <taxon>Pseudomonas</taxon>
    </lineage>
</organism>
<name>A0A562QPB8_9PSED</name>
<dbReference type="RefSeq" id="WP_145136934.1">
    <property type="nucleotide sequence ID" value="NZ_VLKY01000001.1"/>
</dbReference>
<dbReference type="OrthoDB" id="6195299at2"/>
<evidence type="ECO:0000313" key="2">
    <source>
        <dbReference type="EMBL" id="TWI58584.1"/>
    </source>
</evidence>
<sequence length="345" mass="37196">MRRFALSLMLCLPLLSQPVTAEVVEGLYQVREPVSSQSPADRDAALAKALQDLVIRLTGDPQATQKPALAEMLKDPQQLITQYGYDAGPPAGLVINFDPASINRTLTQAGLPIWGANRPVVLAWWLNDSETGSTLIGDGQAAAEPLRRAARNSGLPLRLPLADLSEQLVGTAETIDAGKPDALREASERYNADALLTVHAKQVGNGWQAQWRMWTGTATEQGSAQGADNDALVSAILQDITTRLARQYVVKPGAAQALTLVVDGANFERYAQLQKLLEPMGGRLLRAENGQLRYQLNVNPAQLQAQLGLANLEQTSAPLNADTAPTQPQAAAVEPAQNVLYYRWP</sequence>
<evidence type="ECO:0000256" key="1">
    <source>
        <dbReference type="SAM" id="SignalP"/>
    </source>
</evidence>
<dbReference type="Pfam" id="PF09839">
    <property type="entry name" value="DUF2066"/>
    <property type="match status" value="1"/>
</dbReference>
<keyword evidence="3" id="KW-1185">Reference proteome</keyword>
<dbReference type="Proteomes" id="UP000316905">
    <property type="component" value="Unassembled WGS sequence"/>
</dbReference>
<proteinExistence type="predicted"/>